<comment type="caution">
    <text evidence="1">The sequence shown here is derived from an EMBL/GenBank/DDBJ whole genome shotgun (WGS) entry which is preliminary data.</text>
</comment>
<dbReference type="NCBIfam" id="TIGR03519">
    <property type="entry name" value="T9SS_PorP_fam"/>
    <property type="match status" value="1"/>
</dbReference>
<reference evidence="1 2" key="1">
    <citation type="submission" date="2022-09" db="EMBL/GenBank/DDBJ databases">
        <title>Chryseobacterium oleae sp.nov., isolated from the inter-root soil of Pyrola calliantha H. Andr. in Tibet.</title>
        <authorList>
            <person name="Li Z."/>
        </authorList>
    </citation>
    <scope>NUCLEOTIDE SEQUENCE [LARGE SCALE GENOMIC DNA]</scope>
    <source>
        <strain evidence="2">pc1-10</strain>
    </source>
</reference>
<sequence>MKTIQYIIITIALLLAGKSYGQLNPMGSSYFQNEYLANPAMAGIEKGWIIGGAYKVQWTSIDGAPFMQALTATYGIPDKKVGLGLNFYSESAGVIRRTSLKGTYAYHLPLNDQGSFLDFGISSSIMNEWIDFNKVVGDPGDQNLHHFNARPLYIEGDFGISYRNQRLTLQAGMSNVKQLLNKDLRQNVIDRPLYMGSVSYRFFTQELTIESKAVYRGVENYKEIVDVGVQVKFYKDKLMLSCLYHSTNAATFGVGTFYQNQLRILCLYTTDTSDLGKYGNGEFEIALHYHFR</sequence>
<proteinExistence type="predicted"/>
<accession>A0ABT2ISR8</accession>
<dbReference type="EMBL" id="JAOAMU010000002">
    <property type="protein sequence ID" value="MCT2561777.1"/>
    <property type="molecule type" value="Genomic_DNA"/>
</dbReference>
<dbReference type="Proteomes" id="UP001525566">
    <property type="component" value="Unassembled WGS sequence"/>
</dbReference>
<name>A0ABT2ISR8_9FLAO</name>
<evidence type="ECO:0000313" key="2">
    <source>
        <dbReference type="Proteomes" id="UP001525566"/>
    </source>
</evidence>
<dbReference type="Pfam" id="PF11751">
    <property type="entry name" value="PorP_SprF"/>
    <property type="match status" value="1"/>
</dbReference>
<dbReference type="RefSeq" id="WP_259838022.1">
    <property type="nucleotide sequence ID" value="NZ_JAOAMU010000002.1"/>
</dbReference>
<protein>
    <submittedName>
        <fullName evidence="1">PorP/SprF family type IX secretion system membrane protein</fullName>
    </submittedName>
</protein>
<organism evidence="1 2">
    <name type="scientific">Chryseobacterium herbae</name>
    <dbReference type="NCBI Taxonomy" id="2976476"/>
    <lineage>
        <taxon>Bacteria</taxon>
        <taxon>Pseudomonadati</taxon>
        <taxon>Bacteroidota</taxon>
        <taxon>Flavobacteriia</taxon>
        <taxon>Flavobacteriales</taxon>
        <taxon>Weeksellaceae</taxon>
        <taxon>Chryseobacterium group</taxon>
        <taxon>Chryseobacterium</taxon>
    </lineage>
</organism>
<keyword evidence="2" id="KW-1185">Reference proteome</keyword>
<dbReference type="InterPro" id="IPR019861">
    <property type="entry name" value="PorP/SprF_Bacteroidetes"/>
</dbReference>
<gene>
    <name evidence="1" type="ORF">N0B48_07770</name>
</gene>
<evidence type="ECO:0000313" key="1">
    <source>
        <dbReference type="EMBL" id="MCT2561777.1"/>
    </source>
</evidence>